<proteinExistence type="predicted"/>
<dbReference type="RefSeq" id="XP_048318170.1">
    <property type="nucleotide sequence ID" value="XM_048462213.2"/>
</dbReference>
<dbReference type="PANTHER" id="PTHR33232:SF11">
    <property type="entry name" value="PROTEIN SIEVE ELEMENT OCCLUSION C"/>
    <property type="match status" value="1"/>
</dbReference>
<keyword evidence="3" id="KW-1185">Reference proteome</keyword>
<name>A0ABM3I0K4_ZIZJJ</name>
<evidence type="ECO:0000313" key="3">
    <source>
        <dbReference type="Proteomes" id="UP001652623"/>
    </source>
</evidence>
<dbReference type="InterPro" id="IPR027944">
    <property type="entry name" value="SEO_C"/>
</dbReference>
<dbReference type="Pfam" id="PF14577">
    <property type="entry name" value="SEO_C"/>
    <property type="match status" value="1"/>
</dbReference>
<reference evidence="4" key="1">
    <citation type="submission" date="2025-08" db="UniProtKB">
        <authorList>
            <consortium name="RefSeq"/>
        </authorList>
    </citation>
    <scope>IDENTIFICATION</scope>
    <source>
        <tissue evidence="4">Seedling</tissue>
    </source>
</reference>
<evidence type="ECO:0000313" key="4">
    <source>
        <dbReference type="RefSeq" id="XP_048318170.1"/>
    </source>
</evidence>
<protein>
    <submittedName>
        <fullName evidence="4">Protein SIEVE ELEMENT OCCLUSION C isoform X1</fullName>
    </submittedName>
</protein>
<dbReference type="Proteomes" id="UP001652623">
    <property type="component" value="Chromosome 12"/>
</dbReference>
<dbReference type="InterPro" id="IPR027942">
    <property type="entry name" value="SEO_N"/>
</dbReference>
<organism evidence="3 4">
    <name type="scientific">Ziziphus jujuba</name>
    <name type="common">Chinese jujube</name>
    <name type="synonym">Ziziphus sativa</name>
    <dbReference type="NCBI Taxonomy" id="326968"/>
    <lineage>
        <taxon>Eukaryota</taxon>
        <taxon>Viridiplantae</taxon>
        <taxon>Streptophyta</taxon>
        <taxon>Embryophyta</taxon>
        <taxon>Tracheophyta</taxon>
        <taxon>Spermatophyta</taxon>
        <taxon>Magnoliopsida</taxon>
        <taxon>eudicotyledons</taxon>
        <taxon>Gunneridae</taxon>
        <taxon>Pentapetalae</taxon>
        <taxon>rosids</taxon>
        <taxon>fabids</taxon>
        <taxon>Rosales</taxon>
        <taxon>Rhamnaceae</taxon>
        <taxon>Paliureae</taxon>
        <taxon>Ziziphus</taxon>
    </lineage>
</organism>
<feature type="domain" description="Sieve element occlusion N-terminal" evidence="1">
    <location>
        <begin position="16"/>
        <end position="298"/>
    </location>
</feature>
<accession>A0ABM3I0K4</accession>
<sequence length="703" mass="81264">MSFLGNDPFSQMPLQDFLIKKLLLSHNPDGRRLDSELLLLAVENVIFYATKTSQVPDLHLYPNAKSEIRKIEVFGSDEPLGSTINKISHQIFCESSGRDDQNQHGKTMSLFDLLGNYRWDDKAILVLAAFAIKYGEIWLRMQLCRRDNSMVVKTLPTDLNRLLMEPQFKAFSSLIKITLEVIKIVINYEGLPLSQVDLDDHGDDDGTKKTKYQICIAVYWIIRSVLAFSSGIITDLTPYVKTEQVYSDSRILTTWELSSLAYQLSGMYNHLRNQVEKYLQQTETKLYQKLLNIFKKTHVENQEVLRWLFAIRDDFPLLDCPTQAKFGVPQLRSKVVILLISKPDLHHHIEESLFLVQQTQDHPYNKTIQESYKIVWIPIPASNLWTDAELRSFQVLSHSLPWFSIRPPQSLSSAVVKFVKLNWNYKDDPIMVVLDPNGTVTNYNAIDMVYIWGARAYPFSSSREIDLWQEEKWTMQFLVDEIDTLLTTWVEQGRNLCIYGSKNKDWIREFNSKMKEMKETAGLELEMVYVGSRNPSNKNVKNILAMDENGKLRTTLSLTQMRFFWIRLESIRKSKLRIGNSIETDQILREVSAVLDISDSESLGWAVMGRGKSTMDILRIESMKIMECLNKFPSWGQNIVKVGFLGAIRNFLEPQTVVVDKPCEDFGVSVPYSGEVIEEMVVCEKCKHPMKKFVSYEPYDQRV</sequence>
<dbReference type="GeneID" id="107428434"/>
<dbReference type="Pfam" id="PF14576">
    <property type="entry name" value="SEO_N"/>
    <property type="match status" value="1"/>
</dbReference>
<evidence type="ECO:0000259" key="1">
    <source>
        <dbReference type="Pfam" id="PF14576"/>
    </source>
</evidence>
<feature type="domain" description="Sieve element occlusion C-terminal" evidence="2">
    <location>
        <begin position="462"/>
        <end position="697"/>
    </location>
</feature>
<dbReference type="InterPro" id="IPR039299">
    <property type="entry name" value="SEOA"/>
</dbReference>
<dbReference type="PANTHER" id="PTHR33232">
    <property type="entry name" value="PROTEIN SIEVE ELEMENT OCCLUSION B-LIKE"/>
    <property type="match status" value="1"/>
</dbReference>
<gene>
    <name evidence="4" type="primary">LOC107428434</name>
</gene>
<evidence type="ECO:0000259" key="2">
    <source>
        <dbReference type="Pfam" id="PF14577"/>
    </source>
</evidence>